<evidence type="ECO:0000313" key="2">
    <source>
        <dbReference type="EMBL" id="SUZ95986.1"/>
    </source>
</evidence>
<dbReference type="InterPro" id="IPR050697">
    <property type="entry name" value="Adenylyl/Guanylyl_Cyclase_3/4"/>
</dbReference>
<dbReference type="Pfam" id="PF13426">
    <property type="entry name" value="PAS_9"/>
    <property type="match status" value="1"/>
</dbReference>
<dbReference type="Gene3D" id="3.30.70.1230">
    <property type="entry name" value="Nucleotide cyclase"/>
    <property type="match status" value="1"/>
</dbReference>
<dbReference type="InterPro" id="IPR035965">
    <property type="entry name" value="PAS-like_dom_sf"/>
</dbReference>
<dbReference type="CDD" id="cd00130">
    <property type="entry name" value="PAS"/>
    <property type="match status" value="1"/>
</dbReference>
<name>A0A381RVW1_9ZZZZ</name>
<dbReference type="GO" id="GO:0035556">
    <property type="term" value="P:intracellular signal transduction"/>
    <property type="evidence" value="ECO:0007669"/>
    <property type="project" value="InterPro"/>
</dbReference>
<dbReference type="SMART" id="SM00065">
    <property type="entry name" value="GAF"/>
    <property type="match status" value="1"/>
</dbReference>
<dbReference type="SUPFAM" id="SSF55073">
    <property type="entry name" value="Nucleotide cyclase"/>
    <property type="match status" value="1"/>
</dbReference>
<dbReference type="SMART" id="SM00044">
    <property type="entry name" value="CYCc"/>
    <property type="match status" value="1"/>
</dbReference>
<gene>
    <name evidence="2" type="ORF">METZ01_LOCUS48840</name>
</gene>
<accession>A0A381RVW1</accession>
<dbReference type="Pfam" id="PF00211">
    <property type="entry name" value="Guanylate_cyc"/>
    <property type="match status" value="1"/>
</dbReference>
<dbReference type="InterPro" id="IPR029016">
    <property type="entry name" value="GAF-like_dom_sf"/>
</dbReference>
<evidence type="ECO:0000259" key="1">
    <source>
        <dbReference type="PROSITE" id="PS50125"/>
    </source>
</evidence>
<dbReference type="CDD" id="cd07302">
    <property type="entry name" value="CHD"/>
    <property type="match status" value="1"/>
</dbReference>
<organism evidence="2">
    <name type="scientific">marine metagenome</name>
    <dbReference type="NCBI Taxonomy" id="408172"/>
    <lineage>
        <taxon>unclassified sequences</taxon>
        <taxon>metagenomes</taxon>
        <taxon>ecological metagenomes</taxon>
    </lineage>
</organism>
<reference evidence="2" key="1">
    <citation type="submission" date="2018-05" db="EMBL/GenBank/DDBJ databases">
        <authorList>
            <person name="Lanie J.A."/>
            <person name="Ng W.-L."/>
            <person name="Kazmierczak K.M."/>
            <person name="Andrzejewski T.M."/>
            <person name="Davidsen T.M."/>
            <person name="Wayne K.J."/>
            <person name="Tettelin H."/>
            <person name="Glass J.I."/>
            <person name="Rusch D."/>
            <person name="Podicherti R."/>
            <person name="Tsui H.-C.T."/>
            <person name="Winkler M.E."/>
        </authorList>
    </citation>
    <scope>NUCLEOTIDE SEQUENCE</scope>
</reference>
<dbReference type="PANTHER" id="PTHR43081">
    <property type="entry name" value="ADENYLATE CYCLASE, TERMINAL-DIFFERENTIATION SPECIFIC-RELATED"/>
    <property type="match status" value="1"/>
</dbReference>
<dbReference type="InterPro" id="IPR000014">
    <property type="entry name" value="PAS"/>
</dbReference>
<dbReference type="GO" id="GO:0006171">
    <property type="term" value="P:cAMP biosynthetic process"/>
    <property type="evidence" value="ECO:0007669"/>
    <property type="project" value="TreeGrafter"/>
</dbReference>
<dbReference type="Gene3D" id="3.30.450.20">
    <property type="entry name" value="PAS domain"/>
    <property type="match status" value="1"/>
</dbReference>
<dbReference type="SUPFAM" id="SSF55785">
    <property type="entry name" value="PYP-like sensor domain (PAS domain)"/>
    <property type="match status" value="1"/>
</dbReference>
<dbReference type="PANTHER" id="PTHR43081:SF1">
    <property type="entry name" value="ADENYLATE CYCLASE, TERMINAL-DIFFERENTIATION SPECIFIC"/>
    <property type="match status" value="1"/>
</dbReference>
<dbReference type="SUPFAM" id="SSF55781">
    <property type="entry name" value="GAF domain-like"/>
    <property type="match status" value="2"/>
</dbReference>
<dbReference type="InterPro" id="IPR029787">
    <property type="entry name" value="Nucleotide_cyclase"/>
</dbReference>
<dbReference type="InterPro" id="IPR001054">
    <property type="entry name" value="A/G_cyclase"/>
</dbReference>
<feature type="domain" description="Guanylate cyclase" evidence="1">
    <location>
        <begin position="499"/>
        <end position="631"/>
    </location>
</feature>
<dbReference type="Gene3D" id="3.30.450.40">
    <property type="match status" value="2"/>
</dbReference>
<dbReference type="GO" id="GO:0006355">
    <property type="term" value="P:regulation of DNA-templated transcription"/>
    <property type="evidence" value="ECO:0007669"/>
    <property type="project" value="InterPro"/>
</dbReference>
<sequence length="676" mass="74906">MPPSPEGKLHPDDKTNHYLSALTELGDILINEDQTGDVTRAILRLMLGIIMAPKGAIFLYSKKNNVFFPASFQGFSFSEPIPATSHLIKNLEYHSKGFINRKKANKIKSKDFVGAIVDLDIEIVIPLFFRSTPLGVVFIGNKLMGEKFTDLDKNVLKVVCNHLVKSLHNNQLLSSLDKKSNDLNLKLLEQQTLFDISVAISSVLDIDRLGDDILWRSVGVLNASKGIIATASENSPILNISSSFNWDADSVLLSRKLKIFKEIESSQLGTILVSGQKSTLQKKLEEEHIIVAPLRTKNNILGYMILCNKESRSGIEEFNQTDLELLTALCNQAAVAIDNARLFKDITESKQFNESVLGSIATGVITLNELGEVDSINKAGRKILKMEEENILGNHYMFLFEKDDEMLNLIQKAELNEEIQTELNISFLTVSEDTRINASVSPRADLEGGIQGLVLAIEDISDVSRVKNTFKRYVSKQVVDEILDDDTKLNLGGEEREITVLFSDIRGFTAMAESMDPESVVSTLNEHFSAMIDIVFKHNGTLDKIVGDQLMIVFGAPIAHQDDTERAISTAQEMQKMIKHINKDRTKRKEESVHIGIGINKGPAVSGNIGSRDRMDYTIIGDAVNLGARLCSAAGPDEILISKTVYSAAKDKTSCKELKPINVKGKKEKIAVYRVL</sequence>
<dbReference type="EMBL" id="UINC01002372">
    <property type="protein sequence ID" value="SUZ95986.1"/>
    <property type="molecule type" value="Genomic_DNA"/>
</dbReference>
<protein>
    <recommendedName>
        <fullName evidence="1">Guanylate cyclase domain-containing protein</fullName>
    </recommendedName>
</protein>
<dbReference type="InterPro" id="IPR003018">
    <property type="entry name" value="GAF"/>
</dbReference>
<proteinExistence type="predicted"/>
<dbReference type="PROSITE" id="PS50125">
    <property type="entry name" value="GUANYLATE_CYCLASE_2"/>
    <property type="match status" value="1"/>
</dbReference>
<dbReference type="AlphaFoldDB" id="A0A381RVW1"/>
<dbReference type="Pfam" id="PF13492">
    <property type="entry name" value="GAF_3"/>
    <property type="match status" value="1"/>
</dbReference>